<dbReference type="RefSeq" id="WP_155173246.1">
    <property type="nucleotide sequence ID" value="NZ_BAAAFL010000068.1"/>
</dbReference>
<dbReference type="InterPro" id="IPR032710">
    <property type="entry name" value="NTF2-like_dom_sf"/>
</dbReference>
<protein>
    <recommendedName>
        <fullName evidence="3">Nuclear transport factor 2 family protein</fullName>
    </recommendedName>
</protein>
<dbReference type="EMBL" id="SMLW01000572">
    <property type="protein sequence ID" value="MTI26265.1"/>
    <property type="molecule type" value="Genomic_DNA"/>
</dbReference>
<evidence type="ECO:0000313" key="1">
    <source>
        <dbReference type="EMBL" id="MTI26265.1"/>
    </source>
</evidence>
<name>A0ABW9RTC2_9BACT</name>
<comment type="caution">
    <text evidence="1">The sequence shown here is derived from an EMBL/GenBank/DDBJ whole genome shotgun (WGS) entry which is preliminary data.</text>
</comment>
<dbReference type="Gene3D" id="3.10.450.50">
    <property type="match status" value="1"/>
</dbReference>
<dbReference type="Proteomes" id="UP000798808">
    <property type="component" value="Unassembled WGS sequence"/>
</dbReference>
<proteinExistence type="predicted"/>
<gene>
    <name evidence="1" type="ORF">E1163_15005</name>
</gene>
<dbReference type="SUPFAM" id="SSF54427">
    <property type="entry name" value="NTF2-like"/>
    <property type="match status" value="1"/>
</dbReference>
<evidence type="ECO:0008006" key="3">
    <source>
        <dbReference type="Google" id="ProtNLM"/>
    </source>
</evidence>
<reference evidence="1 2" key="1">
    <citation type="submission" date="2019-02" db="EMBL/GenBank/DDBJ databases">
        <authorList>
            <person name="Goldberg S.R."/>
            <person name="Haltli B.A."/>
            <person name="Correa H."/>
            <person name="Russell K.G."/>
        </authorList>
    </citation>
    <scope>NUCLEOTIDE SEQUENCE [LARGE SCALE GENOMIC DNA]</scope>
    <source>
        <strain evidence="1 2">JCM 16186</strain>
    </source>
</reference>
<keyword evidence="2" id="KW-1185">Reference proteome</keyword>
<sequence length="129" mass="14472">MLVQAEESLKQAIENVIKAGTTFDIEQLEKVYHEDLRVFMVGQNGLNGILDKQSVKSMFQAKKDIGDPPLNDWADFNHIEANGDSGHVIVTRKVNLTGVEQRFIFNIDLVKHGEGWLVTREIVVAQPEG</sequence>
<evidence type="ECO:0000313" key="2">
    <source>
        <dbReference type="Proteomes" id="UP000798808"/>
    </source>
</evidence>
<accession>A0ABW9RTC2</accession>
<organism evidence="1 2">
    <name type="scientific">Fulvivirga kasyanovii</name>
    <dbReference type="NCBI Taxonomy" id="396812"/>
    <lineage>
        <taxon>Bacteria</taxon>
        <taxon>Pseudomonadati</taxon>
        <taxon>Bacteroidota</taxon>
        <taxon>Cytophagia</taxon>
        <taxon>Cytophagales</taxon>
        <taxon>Fulvivirgaceae</taxon>
        <taxon>Fulvivirga</taxon>
    </lineage>
</organism>